<dbReference type="RefSeq" id="WP_074794176.1">
    <property type="nucleotide sequence ID" value="NZ_FOVJ01000001.1"/>
</dbReference>
<accession>A0A1I4Y3W4</accession>
<protein>
    <submittedName>
        <fullName evidence="1">Uncharacterized protein</fullName>
    </submittedName>
</protein>
<evidence type="ECO:0000313" key="2">
    <source>
        <dbReference type="Proteomes" id="UP000183107"/>
    </source>
</evidence>
<sequence>MVFMTSALDRPSRSAVVFPVAHEARTSVQLEQEQTASISSSVVITNAEQNIRYDLFLLNQAALFCAGNRRIPKHCGDAWRGDNTMIVMEKGLEKGFLCFPEIKLHYLLSMHFSAAYQKVFIPSRGIVDIYPIRVYDCLSAIADVLAKCSGWFDIETVNVE</sequence>
<gene>
    <name evidence="1" type="ORF">SAMN05216386_0495</name>
</gene>
<organism evidence="1 2">
    <name type="scientific">Nitrosospira briensis</name>
    <dbReference type="NCBI Taxonomy" id="35799"/>
    <lineage>
        <taxon>Bacteria</taxon>
        <taxon>Pseudomonadati</taxon>
        <taxon>Pseudomonadota</taxon>
        <taxon>Betaproteobacteria</taxon>
        <taxon>Nitrosomonadales</taxon>
        <taxon>Nitrosomonadaceae</taxon>
        <taxon>Nitrosospira</taxon>
    </lineage>
</organism>
<reference evidence="2" key="1">
    <citation type="submission" date="2016-10" db="EMBL/GenBank/DDBJ databases">
        <authorList>
            <person name="Varghese N."/>
        </authorList>
    </citation>
    <scope>NUCLEOTIDE SEQUENCE [LARGE SCALE GENOMIC DNA]</scope>
    <source>
        <strain evidence="2">Nsp8</strain>
    </source>
</reference>
<evidence type="ECO:0000313" key="1">
    <source>
        <dbReference type="EMBL" id="SFN32717.1"/>
    </source>
</evidence>
<dbReference type="EMBL" id="FOVJ01000001">
    <property type="protein sequence ID" value="SFN32717.1"/>
    <property type="molecule type" value="Genomic_DNA"/>
</dbReference>
<dbReference type="Proteomes" id="UP000183107">
    <property type="component" value="Unassembled WGS sequence"/>
</dbReference>
<dbReference type="AlphaFoldDB" id="A0A1I4Y3W4"/>
<keyword evidence="2" id="KW-1185">Reference proteome</keyword>
<proteinExistence type="predicted"/>
<name>A0A1I4Y3W4_9PROT</name>